<keyword evidence="5 6" id="KW-0119">Carbohydrate metabolism</keyword>
<dbReference type="Proteomes" id="UP001225134">
    <property type="component" value="Unassembled WGS sequence"/>
</dbReference>
<evidence type="ECO:0000256" key="6">
    <source>
        <dbReference type="HAMAP-Rule" id="MF_01235"/>
    </source>
</evidence>
<comment type="catalytic activity">
    <reaction evidence="1 6">
        <text>an N-acyl-D-glucosamine 6-phosphate = an N-acyl-D-mannosamine 6-phosphate</text>
        <dbReference type="Rhea" id="RHEA:23932"/>
        <dbReference type="ChEBI" id="CHEBI:57599"/>
        <dbReference type="ChEBI" id="CHEBI:57666"/>
        <dbReference type="EC" id="5.1.3.9"/>
    </reaction>
</comment>
<keyword evidence="8" id="KW-1185">Reference proteome</keyword>
<dbReference type="PANTHER" id="PTHR36204">
    <property type="entry name" value="N-ACETYLMANNOSAMINE-6-PHOSPHATE 2-EPIMERASE-RELATED"/>
    <property type="match status" value="1"/>
</dbReference>
<evidence type="ECO:0000256" key="4">
    <source>
        <dbReference type="ARBA" id="ARBA00023235"/>
    </source>
</evidence>
<proteinExistence type="inferred from homology"/>
<keyword evidence="4 6" id="KW-0413">Isomerase</keyword>
<reference evidence="7 8" key="1">
    <citation type="submission" date="2023-06" db="EMBL/GenBank/DDBJ databases">
        <title>Antibody response to the Sneathia vaginalis cytopathogenic toxin A during pregnancy.</title>
        <authorList>
            <person name="Mccoy Z.T."/>
            <person name="Serrano M.G."/>
            <person name="Spaine K."/>
            <person name="Edwards D.J."/>
            <person name="Buck G.A."/>
            <person name="Jefferson K."/>
        </authorList>
    </citation>
    <scope>NUCLEOTIDE SEQUENCE [LARGE SCALE GENOMIC DNA]</scope>
    <source>
        <strain evidence="7 8">CCUG 42621</strain>
    </source>
</reference>
<evidence type="ECO:0000256" key="2">
    <source>
        <dbReference type="ARBA" id="ARBA00002147"/>
    </source>
</evidence>
<dbReference type="EC" id="5.1.3.9" evidence="6"/>
<name>A0ABT7HJA9_9FUSO</name>
<comment type="function">
    <text evidence="2 6">Converts N-acetylmannosamine-6-phosphate (ManNAc-6-P) to N-acetylglucosamine-6-phosphate (GlcNAc-6-P).</text>
</comment>
<evidence type="ECO:0000256" key="3">
    <source>
        <dbReference type="ARBA" id="ARBA00005081"/>
    </source>
</evidence>
<dbReference type="NCBIfam" id="NF002231">
    <property type="entry name" value="PRK01130.1"/>
    <property type="match status" value="1"/>
</dbReference>
<comment type="similarity">
    <text evidence="6">Belongs to the NanE family.</text>
</comment>
<evidence type="ECO:0000313" key="8">
    <source>
        <dbReference type="Proteomes" id="UP001225134"/>
    </source>
</evidence>
<sequence>MTKNELLQIMKKQLIVSCQALADEPLYDAERSIMPFMAKAAKRAGVKLIRTSSIRDVVAIKKETSLPVIGIIKKAYPPFSPYITVTMNEIDALVKAGSDIIALDCTLRERPDGLTINEHLKNIKKKYPNILLMADISNLEEGINAYKAGVDFVGTTLNGYTEYTKNDKAPNFELIKNLVTNIPIPVIAEGRIHTPEQAKKMLELGAYSVVVGGAITRPLEITNRFLEGMGLK</sequence>
<dbReference type="PANTHER" id="PTHR36204:SF1">
    <property type="entry name" value="N-ACETYLMANNOSAMINE-6-PHOSPHATE 2-EPIMERASE-RELATED"/>
    <property type="match status" value="1"/>
</dbReference>
<dbReference type="EMBL" id="JASSPP010000002">
    <property type="protein sequence ID" value="MDK9580224.1"/>
    <property type="molecule type" value="Genomic_DNA"/>
</dbReference>
<dbReference type="Pfam" id="PF04131">
    <property type="entry name" value="NanE"/>
    <property type="match status" value="1"/>
</dbReference>
<dbReference type="SUPFAM" id="SSF51366">
    <property type="entry name" value="Ribulose-phoshate binding barrel"/>
    <property type="match status" value="1"/>
</dbReference>
<comment type="caution">
    <text evidence="7">The sequence shown here is derived from an EMBL/GenBank/DDBJ whole genome shotgun (WGS) entry which is preliminary data.</text>
</comment>
<dbReference type="InterPro" id="IPR007260">
    <property type="entry name" value="NanE"/>
</dbReference>
<dbReference type="GO" id="GO:0047465">
    <property type="term" value="F:N-acylglucosamine-6-phosphate 2-epimerase activity"/>
    <property type="evidence" value="ECO:0007669"/>
    <property type="project" value="UniProtKB-EC"/>
</dbReference>
<dbReference type="HAMAP" id="MF_01235">
    <property type="entry name" value="ManNAc6P_epimer"/>
    <property type="match status" value="1"/>
</dbReference>
<gene>
    <name evidence="6" type="primary">nanE</name>
    <name evidence="7" type="ORF">QQA45_01645</name>
</gene>
<dbReference type="Gene3D" id="3.20.20.70">
    <property type="entry name" value="Aldolase class I"/>
    <property type="match status" value="1"/>
</dbReference>
<dbReference type="CDD" id="cd04729">
    <property type="entry name" value="NanE"/>
    <property type="match status" value="1"/>
</dbReference>
<comment type="pathway">
    <text evidence="3 6">Amino-sugar metabolism; N-acetylneuraminate degradation; D-fructose 6-phosphate from N-acetylneuraminate: step 3/5.</text>
</comment>
<protein>
    <recommendedName>
        <fullName evidence="6">Putative N-acetylmannosamine-6-phosphate 2-epimerase</fullName>
        <ecNumber evidence="6">5.1.3.9</ecNumber>
    </recommendedName>
    <alternativeName>
        <fullName evidence="6">ManNAc-6-P epimerase</fullName>
    </alternativeName>
</protein>
<evidence type="ECO:0000313" key="7">
    <source>
        <dbReference type="EMBL" id="MDK9580224.1"/>
    </source>
</evidence>
<accession>A0ABT7HJA9</accession>
<evidence type="ECO:0000256" key="5">
    <source>
        <dbReference type="ARBA" id="ARBA00023277"/>
    </source>
</evidence>
<organism evidence="7 8">
    <name type="scientific">Sneathia sanguinegens</name>
    <dbReference type="NCBI Taxonomy" id="40543"/>
    <lineage>
        <taxon>Bacteria</taxon>
        <taxon>Fusobacteriati</taxon>
        <taxon>Fusobacteriota</taxon>
        <taxon>Fusobacteriia</taxon>
        <taxon>Fusobacteriales</taxon>
        <taxon>Leptotrichiaceae</taxon>
        <taxon>Sneathia</taxon>
    </lineage>
</organism>
<dbReference type="InterPro" id="IPR013785">
    <property type="entry name" value="Aldolase_TIM"/>
</dbReference>
<evidence type="ECO:0000256" key="1">
    <source>
        <dbReference type="ARBA" id="ARBA00000056"/>
    </source>
</evidence>
<dbReference type="InterPro" id="IPR011060">
    <property type="entry name" value="RibuloseP-bd_barrel"/>
</dbReference>
<dbReference type="RefSeq" id="WP_285152606.1">
    <property type="nucleotide sequence ID" value="NZ_JASSPP010000002.1"/>
</dbReference>